<feature type="transmembrane region" description="Helical" evidence="1">
    <location>
        <begin position="153"/>
        <end position="175"/>
    </location>
</feature>
<feature type="transmembrane region" description="Helical" evidence="1">
    <location>
        <begin position="242"/>
        <end position="263"/>
    </location>
</feature>
<feature type="transmembrane region" description="Helical" evidence="1">
    <location>
        <begin position="127"/>
        <end position="147"/>
    </location>
</feature>
<proteinExistence type="predicted"/>
<feature type="transmembrane region" description="Helical" evidence="1">
    <location>
        <begin position="96"/>
        <end position="115"/>
    </location>
</feature>
<keyword evidence="1" id="KW-0812">Transmembrane</keyword>
<evidence type="ECO:0000313" key="3">
    <source>
        <dbReference type="Proteomes" id="UP001595912"/>
    </source>
</evidence>
<evidence type="ECO:0008006" key="4">
    <source>
        <dbReference type="Google" id="ProtNLM"/>
    </source>
</evidence>
<dbReference type="Proteomes" id="UP001595912">
    <property type="component" value="Unassembled WGS sequence"/>
</dbReference>
<feature type="transmembrane region" description="Helical" evidence="1">
    <location>
        <begin position="217"/>
        <end position="235"/>
    </location>
</feature>
<feature type="transmembrane region" description="Helical" evidence="1">
    <location>
        <begin position="73"/>
        <end position="90"/>
    </location>
</feature>
<keyword evidence="3" id="KW-1185">Reference proteome</keyword>
<comment type="caution">
    <text evidence="2">The sequence shown here is derived from an EMBL/GenBank/DDBJ whole genome shotgun (WGS) entry which is preliminary data.</text>
</comment>
<dbReference type="EMBL" id="JBHSIU010000130">
    <property type="protein sequence ID" value="MFC5007768.1"/>
    <property type="molecule type" value="Genomic_DNA"/>
</dbReference>
<dbReference type="PANTHER" id="PTHR40761:SF1">
    <property type="entry name" value="CONSERVED INTEGRAL MEMBRANE ALANINE VALINE AND LEUCINE RICH PROTEIN-RELATED"/>
    <property type="match status" value="1"/>
</dbReference>
<gene>
    <name evidence="2" type="ORF">ACFPIJ_59420</name>
</gene>
<name>A0ABV9WH01_9ACTN</name>
<keyword evidence="1" id="KW-0472">Membrane</keyword>
<feature type="transmembrane region" description="Helical" evidence="1">
    <location>
        <begin position="187"/>
        <end position="205"/>
    </location>
</feature>
<accession>A0ABV9WH01</accession>
<organism evidence="2 3">
    <name type="scientific">Dactylosporangium cerinum</name>
    <dbReference type="NCBI Taxonomy" id="1434730"/>
    <lineage>
        <taxon>Bacteria</taxon>
        <taxon>Bacillati</taxon>
        <taxon>Actinomycetota</taxon>
        <taxon>Actinomycetes</taxon>
        <taxon>Micromonosporales</taxon>
        <taxon>Micromonosporaceae</taxon>
        <taxon>Dactylosporangium</taxon>
    </lineage>
</organism>
<sequence length="271" mass="26602">MSFSPAVALTLAVCAAVGYGISSVLQAAGARRSPGVLHTLRQPAYVGGVGLDLLAWALSLAALRTLPVYQVQAVLAGSLAVTAVTARLALDVRLRAVDGAAVAVTVVALVALAAASGSQDPGPPPAAIRLGLAVAAVPVAVAGWVAARWASPNVTGAVAGLAFGGGALCASAVTWPRDPWQVATEPLVWALVAFGVTGMLLYAHALEHGQVGPVTALLWIVEVVVPSVVGVALLGDGVRPGWGAVAVIAVAATVGAATVLAHAPANAATAG</sequence>
<evidence type="ECO:0000256" key="1">
    <source>
        <dbReference type="SAM" id="Phobius"/>
    </source>
</evidence>
<keyword evidence="1" id="KW-1133">Transmembrane helix</keyword>
<dbReference type="PANTHER" id="PTHR40761">
    <property type="entry name" value="CONSERVED INTEGRAL MEMBRANE ALANINE VALINE AND LEUCINE RICH PROTEIN-RELATED"/>
    <property type="match status" value="1"/>
</dbReference>
<evidence type="ECO:0000313" key="2">
    <source>
        <dbReference type="EMBL" id="MFC5007768.1"/>
    </source>
</evidence>
<protein>
    <recommendedName>
        <fullName evidence="4">Integral membrane protein</fullName>
    </recommendedName>
</protein>
<reference evidence="3" key="1">
    <citation type="journal article" date="2019" name="Int. J. Syst. Evol. Microbiol.">
        <title>The Global Catalogue of Microorganisms (GCM) 10K type strain sequencing project: providing services to taxonomists for standard genome sequencing and annotation.</title>
        <authorList>
            <consortium name="The Broad Institute Genomics Platform"/>
            <consortium name="The Broad Institute Genome Sequencing Center for Infectious Disease"/>
            <person name="Wu L."/>
            <person name="Ma J."/>
        </authorList>
    </citation>
    <scope>NUCLEOTIDE SEQUENCE [LARGE SCALE GENOMIC DNA]</scope>
    <source>
        <strain evidence="3">CGMCC 4.7152</strain>
    </source>
</reference>
<dbReference type="RefSeq" id="WP_380128410.1">
    <property type="nucleotide sequence ID" value="NZ_JBHSIU010000130.1"/>
</dbReference>